<comment type="caution">
    <text evidence="1">The sequence shown here is derived from an EMBL/GenBank/DDBJ whole genome shotgun (WGS) entry which is preliminary data.</text>
</comment>
<evidence type="ECO:0000313" key="2">
    <source>
        <dbReference type="Proteomes" id="UP001163046"/>
    </source>
</evidence>
<proteinExistence type="predicted"/>
<keyword evidence="2" id="KW-1185">Reference proteome</keyword>
<accession>A0A9W9Z5S5</accession>
<protein>
    <submittedName>
        <fullName evidence="1">Uncharacterized protein</fullName>
    </submittedName>
</protein>
<gene>
    <name evidence="1" type="ORF">OS493_002245</name>
</gene>
<evidence type="ECO:0000313" key="1">
    <source>
        <dbReference type="EMBL" id="KAJ7375471.1"/>
    </source>
</evidence>
<reference evidence="1" key="1">
    <citation type="submission" date="2023-01" db="EMBL/GenBank/DDBJ databases">
        <title>Genome assembly of the deep-sea coral Lophelia pertusa.</title>
        <authorList>
            <person name="Herrera S."/>
            <person name="Cordes E."/>
        </authorList>
    </citation>
    <scope>NUCLEOTIDE SEQUENCE</scope>
    <source>
        <strain evidence="1">USNM1676648</strain>
        <tissue evidence="1">Polyp</tissue>
    </source>
</reference>
<dbReference type="EMBL" id="MU826826">
    <property type="protein sequence ID" value="KAJ7375471.1"/>
    <property type="molecule type" value="Genomic_DNA"/>
</dbReference>
<dbReference type="Proteomes" id="UP001163046">
    <property type="component" value="Unassembled WGS sequence"/>
</dbReference>
<dbReference type="AlphaFoldDB" id="A0A9W9Z5S5"/>
<sequence length="171" mass="19566">MSAFNACPEVVLSKNRAKYLLTRNAGENILFKKKSLLIDKAKSKEEKAFGRERERLLQRRHSIMQEISQTLQPSERVNVLKRISRTEAESDKWEVQSDTPCYTKQRRKLGICLNNSPLCSSRDSALFTETSSNQSRCTRAISEPNCSRISRSWSCVLPPISLSQRTNSARK</sequence>
<organism evidence="1 2">
    <name type="scientific">Desmophyllum pertusum</name>
    <dbReference type="NCBI Taxonomy" id="174260"/>
    <lineage>
        <taxon>Eukaryota</taxon>
        <taxon>Metazoa</taxon>
        <taxon>Cnidaria</taxon>
        <taxon>Anthozoa</taxon>
        <taxon>Hexacorallia</taxon>
        <taxon>Scleractinia</taxon>
        <taxon>Caryophylliina</taxon>
        <taxon>Caryophylliidae</taxon>
        <taxon>Desmophyllum</taxon>
    </lineage>
</organism>
<name>A0A9W9Z5S5_9CNID</name>
<dbReference type="OrthoDB" id="5989396at2759"/>